<keyword evidence="4" id="KW-0411">Iron-sulfur</keyword>
<dbReference type="Pfam" id="PF04055">
    <property type="entry name" value="Radical_SAM"/>
    <property type="match status" value="1"/>
</dbReference>
<dbReference type="PANTHER" id="PTHR43273:SF8">
    <property type="entry name" value="RADICAL SAM DOMAIN PROTEIN"/>
    <property type="match status" value="1"/>
</dbReference>
<protein>
    <submittedName>
        <fullName evidence="6">GRRM system radical SAM/SPASM domain protein</fullName>
    </submittedName>
</protein>
<dbReference type="RefSeq" id="WP_277866546.1">
    <property type="nucleotide sequence ID" value="NZ_JAKKUT010000002.1"/>
</dbReference>
<dbReference type="InterPro" id="IPR013785">
    <property type="entry name" value="Aldolase_TIM"/>
</dbReference>
<name>A0ABT6EXV9_9SYNE</name>
<evidence type="ECO:0000256" key="2">
    <source>
        <dbReference type="ARBA" id="ARBA00022723"/>
    </source>
</evidence>
<accession>A0ABT6EXV9</accession>
<keyword evidence="7" id="KW-1185">Reference proteome</keyword>
<proteinExistence type="predicted"/>
<dbReference type="NCBIfam" id="TIGR04261">
    <property type="entry name" value="rSAM_GlyRichRpt"/>
    <property type="match status" value="1"/>
</dbReference>
<dbReference type="PANTHER" id="PTHR43273">
    <property type="entry name" value="ANAEROBIC SULFATASE-MATURATING ENZYME HOMOLOG ASLB-RELATED"/>
    <property type="match status" value="1"/>
</dbReference>
<dbReference type="PROSITE" id="PS51918">
    <property type="entry name" value="RADICAL_SAM"/>
    <property type="match status" value="1"/>
</dbReference>
<sequence>MMISDAELARFGPFRLVVIQPTPFCNIDCDYCYLPGRSQRQSMDLALLEPLFKNLFSSRFLGKHFTVCWHAGEPLTLPLEFYQKAFAQINALEQQHNSRQCYVTHAIQTNGTLITPDWCDFFKSEQISVGVSLDGPAFLHDAHRKTRTGLGTHQATLRGIKHLQNNQINFHIIAVLTKDALAYPDEIFEFFQQEGIHNVGFNIEEIEGSNQESSLSQNDTRSQYRGFMARFWQLTKATKGTFKVREFDRVSEHLYTDKAMGRNQLCTPFAMVNVDVNGNFATYSPELLGMTSSDYGRFILGNVCTDSFEAVCQTETFQRIYQDIQAGVTACRQTCDYFPVCGGGAPSNKYWENGSFASTETLHCLYTQKILTDLILTDVEQCLGLA</sequence>
<dbReference type="Proteomes" id="UP001154265">
    <property type="component" value="Unassembled WGS sequence"/>
</dbReference>
<dbReference type="CDD" id="cd01335">
    <property type="entry name" value="Radical_SAM"/>
    <property type="match status" value="1"/>
</dbReference>
<feature type="domain" description="Radical SAM core" evidence="5">
    <location>
        <begin position="9"/>
        <end position="237"/>
    </location>
</feature>
<evidence type="ECO:0000259" key="5">
    <source>
        <dbReference type="PROSITE" id="PS51918"/>
    </source>
</evidence>
<dbReference type="SFLD" id="SFLDG01384">
    <property type="entry name" value="thioether_bond_formation_requi"/>
    <property type="match status" value="1"/>
</dbReference>
<dbReference type="SUPFAM" id="SSF102114">
    <property type="entry name" value="Radical SAM enzymes"/>
    <property type="match status" value="1"/>
</dbReference>
<evidence type="ECO:0000313" key="7">
    <source>
        <dbReference type="Proteomes" id="UP001154265"/>
    </source>
</evidence>
<dbReference type="SFLD" id="SFLDG01067">
    <property type="entry name" value="SPASM/twitch_domain_containing"/>
    <property type="match status" value="1"/>
</dbReference>
<evidence type="ECO:0000256" key="1">
    <source>
        <dbReference type="ARBA" id="ARBA00022691"/>
    </source>
</evidence>
<keyword evidence="3" id="KW-0408">Iron</keyword>
<dbReference type="SFLD" id="SFLDS00029">
    <property type="entry name" value="Radical_SAM"/>
    <property type="match status" value="1"/>
</dbReference>
<dbReference type="InterPro" id="IPR023867">
    <property type="entry name" value="Sulphatase_maturase_rSAM"/>
</dbReference>
<keyword evidence="2" id="KW-0479">Metal-binding</keyword>
<dbReference type="InterPro" id="IPR026357">
    <property type="entry name" value="rSAM_SPASM_GrrM_OscB"/>
</dbReference>
<gene>
    <name evidence="6" type="primary">grrM</name>
    <name evidence="6" type="ORF">L3556_06785</name>
</gene>
<organism evidence="6 7">
    <name type="scientific">Candidatus Synechococcus calcipolaris G9</name>
    <dbReference type="NCBI Taxonomy" id="1497997"/>
    <lineage>
        <taxon>Bacteria</taxon>
        <taxon>Bacillati</taxon>
        <taxon>Cyanobacteriota</taxon>
        <taxon>Cyanophyceae</taxon>
        <taxon>Synechococcales</taxon>
        <taxon>Synechococcaceae</taxon>
        <taxon>Synechococcus</taxon>
    </lineage>
</organism>
<keyword evidence="1" id="KW-0949">S-adenosyl-L-methionine</keyword>
<evidence type="ECO:0000256" key="4">
    <source>
        <dbReference type="ARBA" id="ARBA00023014"/>
    </source>
</evidence>
<dbReference type="Gene3D" id="3.20.20.70">
    <property type="entry name" value="Aldolase class I"/>
    <property type="match status" value="1"/>
</dbReference>
<reference evidence="6" key="1">
    <citation type="journal article" date="2022" name="Genome Biol. Evol.">
        <title>A New Gene Family Diagnostic for Intracellular Biomineralization of Amorphous Ca Carbonates by Cyanobacteria.</title>
        <authorList>
            <person name="Benzerara K."/>
            <person name="Duprat E."/>
            <person name="Bitard-Feildel T."/>
            <person name="Caumes G."/>
            <person name="Cassier-Chauvat C."/>
            <person name="Chauvat F."/>
            <person name="Dezi M."/>
            <person name="Diop S.I."/>
            <person name="Gaschignard G."/>
            <person name="Gorgen S."/>
            <person name="Gugger M."/>
            <person name="Lopez-Garcia P."/>
            <person name="Millet M."/>
            <person name="Skouri-Panet F."/>
            <person name="Moreira D."/>
            <person name="Callebaut I."/>
        </authorList>
    </citation>
    <scope>NUCLEOTIDE SEQUENCE</scope>
    <source>
        <strain evidence="6">G9</strain>
    </source>
</reference>
<dbReference type="SFLD" id="SFLDG01072">
    <property type="entry name" value="dehydrogenase_like"/>
    <property type="match status" value="1"/>
</dbReference>
<dbReference type="EMBL" id="JAKKUT010000002">
    <property type="protein sequence ID" value="MDG2990640.1"/>
    <property type="molecule type" value="Genomic_DNA"/>
</dbReference>
<reference evidence="6" key="2">
    <citation type="submission" date="2022-01" db="EMBL/GenBank/DDBJ databases">
        <authorList>
            <person name="Zivanovic Y."/>
            <person name="Moreira D."/>
            <person name="Lopez-Garcia P."/>
        </authorList>
    </citation>
    <scope>NUCLEOTIDE SEQUENCE</scope>
    <source>
        <strain evidence="6">G9</strain>
    </source>
</reference>
<evidence type="ECO:0000313" key="6">
    <source>
        <dbReference type="EMBL" id="MDG2990640.1"/>
    </source>
</evidence>
<dbReference type="InterPro" id="IPR058240">
    <property type="entry name" value="rSAM_sf"/>
</dbReference>
<comment type="caution">
    <text evidence="6">The sequence shown here is derived from an EMBL/GenBank/DDBJ whole genome shotgun (WGS) entry which is preliminary data.</text>
</comment>
<dbReference type="SFLD" id="SFLDG01386">
    <property type="entry name" value="main_SPASM_domain-containing"/>
    <property type="match status" value="1"/>
</dbReference>
<evidence type="ECO:0000256" key="3">
    <source>
        <dbReference type="ARBA" id="ARBA00023004"/>
    </source>
</evidence>
<dbReference type="InterPro" id="IPR007197">
    <property type="entry name" value="rSAM"/>
</dbReference>